<feature type="transmembrane region" description="Helical" evidence="6">
    <location>
        <begin position="12"/>
        <end position="40"/>
    </location>
</feature>
<accession>A0A1Q5SP60</accession>
<protein>
    <submittedName>
        <fullName evidence="8">Phage holin family protein</fullName>
    </submittedName>
</protein>
<dbReference type="RefSeq" id="WP_074044521.1">
    <property type="nucleotide sequence ID" value="NZ_CP133076.1"/>
</dbReference>
<evidence type="ECO:0000313" key="8">
    <source>
        <dbReference type="EMBL" id="WMJ16793.1"/>
    </source>
</evidence>
<gene>
    <name evidence="7" type="ORF">BRO54_3273</name>
    <name evidence="8" type="ORF">RA955_01295</name>
</gene>
<sequence length="131" mass="14197">MNKPIPMVAVSLFGSFLSLFVGSVDSFIVILLALVIVDYLTGIAASAVEGKLSSQVGFRGIIRKLLIFVLVAASHLVDLAIGWNMHVIRDAIIFFYIANEFISIVENAGRAGVPIPSVLRKAIELLKDEIK</sequence>
<dbReference type="NCBIfam" id="TIGR01593">
    <property type="entry name" value="holin_tox_secr"/>
    <property type="match status" value="1"/>
</dbReference>
<dbReference type="GO" id="GO:0016020">
    <property type="term" value="C:membrane"/>
    <property type="evidence" value="ECO:0007669"/>
    <property type="project" value="UniProtKB-SubCell"/>
</dbReference>
<dbReference type="EMBL" id="CP133076">
    <property type="protein sequence ID" value="WMJ16793.1"/>
    <property type="molecule type" value="Genomic_DNA"/>
</dbReference>
<evidence type="ECO:0000256" key="5">
    <source>
        <dbReference type="ARBA" id="ARBA00023600"/>
    </source>
</evidence>
<name>A0A1Q5SP60_9BACL</name>
<evidence type="ECO:0000256" key="2">
    <source>
        <dbReference type="ARBA" id="ARBA00022692"/>
    </source>
</evidence>
<dbReference type="InterPro" id="IPR006480">
    <property type="entry name" value="Phage_holin_4_1"/>
</dbReference>
<evidence type="ECO:0000313" key="7">
    <source>
        <dbReference type="EMBL" id="OKO89788.1"/>
    </source>
</evidence>
<keyword evidence="4 6" id="KW-0472">Membrane</keyword>
<evidence type="ECO:0000313" key="10">
    <source>
        <dbReference type="Proteomes" id="UP001223761"/>
    </source>
</evidence>
<dbReference type="Proteomes" id="UP000186030">
    <property type="component" value="Unassembled WGS sequence"/>
</dbReference>
<dbReference type="Proteomes" id="UP001223761">
    <property type="component" value="Chromosome"/>
</dbReference>
<evidence type="ECO:0000256" key="3">
    <source>
        <dbReference type="ARBA" id="ARBA00022989"/>
    </source>
</evidence>
<dbReference type="Pfam" id="PF05105">
    <property type="entry name" value="Phage_holin_4_1"/>
    <property type="match status" value="1"/>
</dbReference>
<reference evidence="7" key="3">
    <citation type="journal article" date="2019" name="Int. J. Syst. Evol. Microbiol.">
        <title>Geobacillus proteiniphilus sp. nov., a thermophilic bacterium isolated from a high-temperature heavy oil reservoir in China.</title>
        <authorList>
            <person name="Semenova E.M."/>
            <person name="Sokolova D.S."/>
            <person name="Grouzdev D.S."/>
            <person name="Poltaraus A.B."/>
            <person name="Vinokurova N.G."/>
            <person name="Tourova T.P."/>
            <person name="Nazina T.N."/>
        </authorList>
    </citation>
    <scope>NUCLEOTIDE SEQUENCE</scope>
    <source>
        <strain evidence="7">1017</strain>
    </source>
</reference>
<organism evidence="7 9">
    <name type="scientific">Geobacillus proteiniphilus</name>
    <dbReference type="NCBI Taxonomy" id="860353"/>
    <lineage>
        <taxon>Bacteria</taxon>
        <taxon>Bacillati</taxon>
        <taxon>Bacillota</taxon>
        <taxon>Bacilli</taxon>
        <taxon>Bacillales</taxon>
        <taxon>Anoxybacillaceae</taxon>
        <taxon>Geobacillus</taxon>
    </lineage>
</organism>
<evidence type="ECO:0000256" key="1">
    <source>
        <dbReference type="ARBA" id="ARBA00004141"/>
    </source>
</evidence>
<proteinExistence type="inferred from homology"/>
<keyword evidence="2 6" id="KW-0812">Transmembrane</keyword>
<comment type="similarity">
    <text evidence="5">Belongs to the bacteriophage holin family. Cp-1 holin subfamily.</text>
</comment>
<feature type="transmembrane region" description="Helical" evidence="6">
    <location>
        <begin position="61"/>
        <end position="83"/>
    </location>
</feature>
<reference evidence="7 9" key="1">
    <citation type="submission" date="2016-11" db="EMBL/GenBank/DDBJ databases">
        <authorList>
            <person name="Kadnikov V."/>
            <person name="Nazina T."/>
        </authorList>
    </citation>
    <scope>NUCLEOTIDE SEQUENCE [LARGE SCALE GENOMIC DNA]</scope>
    <source>
        <strain evidence="7 9">1017</strain>
    </source>
</reference>
<reference evidence="8 10" key="4">
    <citation type="submission" date="2023-08" db="EMBL/GenBank/DDBJ databases">
        <title>Genome sequencing of the thermostable Gram positive bacteria Geobacillus proteiniphilus strain T-6.</title>
        <authorList>
            <person name="Shulami S."/>
            <person name="Shoham Y."/>
        </authorList>
    </citation>
    <scope>NUCLEOTIDE SEQUENCE [LARGE SCALE GENOMIC DNA]</scope>
    <source>
        <strain evidence="8 10">T-6</strain>
    </source>
</reference>
<dbReference type="AlphaFoldDB" id="A0A1Q5SP60"/>
<comment type="subcellular location">
    <subcellularLocation>
        <location evidence="1">Membrane</location>
        <topology evidence="1">Multi-pass membrane protein</topology>
    </subcellularLocation>
</comment>
<reference evidence="9" key="2">
    <citation type="submission" date="2017-01" db="EMBL/GenBank/DDBJ databases">
        <title>Genome sequencing and annotation of Geobacillus sp. 1017, a Hydrocarbon-Oxidizing Thermophilic Bacterium Isolated from a Heavy Oil Reservoir (China).</title>
        <authorList>
            <person name="Kadnikov V.V."/>
            <person name="Mardanov A.V."/>
            <person name="Poltaraus A.B."/>
            <person name="Sokolova D.S."/>
            <person name="Semenova E.M."/>
            <person name="Ravin N.V."/>
            <person name="Tourova T.P."/>
            <person name="Nazina T.N."/>
        </authorList>
    </citation>
    <scope>NUCLEOTIDE SEQUENCE [LARGE SCALE GENOMIC DNA]</scope>
    <source>
        <strain evidence="9">1017</strain>
    </source>
</reference>
<evidence type="ECO:0000256" key="6">
    <source>
        <dbReference type="SAM" id="Phobius"/>
    </source>
</evidence>
<keyword evidence="10" id="KW-1185">Reference proteome</keyword>
<evidence type="ECO:0000256" key="4">
    <source>
        <dbReference type="ARBA" id="ARBA00023136"/>
    </source>
</evidence>
<evidence type="ECO:0000313" key="9">
    <source>
        <dbReference type="Proteomes" id="UP000186030"/>
    </source>
</evidence>
<keyword evidence="3 6" id="KW-1133">Transmembrane helix</keyword>
<dbReference type="EMBL" id="MQMG01000054">
    <property type="protein sequence ID" value="OKO89788.1"/>
    <property type="molecule type" value="Genomic_DNA"/>
</dbReference>